<keyword evidence="2" id="KW-1185">Reference proteome</keyword>
<evidence type="ECO:0000313" key="2">
    <source>
        <dbReference type="Proteomes" id="UP000269721"/>
    </source>
</evidence>
<sequence>ANQENVAGASYYALRCGSHEQLLQPVLLRLLDGTTVVEVVFNVYGRLARSSKPPDMDVAVVFLNPADARLPKSRYDKIQLGSSNINIRVLKMAHPSRPHGGPPPCPTRKPAKGAIGGHGFKCFMRISPPGVGVTPLSLGSRSGISGMFGIVDGKLDVASPPWGGKFRGAPLDGGTNPKHALDAHQGTLNACTLNVNLRALYADPGLLSSNPQYLDVNLHALTT</sequence>
<evidence type="ECO:0000313" key="1">
    <source>
        <dbReference type="EMBL" id="RKO94428.1"/>
    </source>
</evidence>
<reference evidence="2" key="1">
    <citation type="journal article" date="2018" name="Nat. Microbiol.">
        <title>Leveraging single-cell genomics to expand the fungal tree of life.</title>
        <authorList>
            <person name="Ahrendt S.R."/>
            <person name="Quandt C.A."/>
            <person name="Ciobanu D."/>
            <person name="Clum A."/>
            <person name="Salamov A."/>
            <person name="Andreopoulos B."/>
            <person name="Cheng J.F."/>
            <person name="Woyke T."/>
            <person name="Pelin A."/>
            <person name="Henrissat B."/>
            <person name="Reynolds N.K."/>
            <person name="Benny G.L."/>
            <person name="Smith M.E."/>
            <person name="James T.Y."/>
            <person name="Grigoriev I.V."/>
        </authorList>
    </citation>
    <scope>NUCLEOTIDE SEQUENCE [LARGE SCALE GENOMIC DNA]</scope>
</reference>
<feature type="non-terminal residue" evidence="1">
    <location>
        <position position="1"/>
    </location>
</feature>
<organism evidence="1 2">
    <name type="scientific">Blyttiomyces helicus</name>
    <dbReference type="NCBI Taxonomy" id="388810"/>
    <lineage>
        <taxon>Eukaryota</taxon>
        <taxon>Fungi</taxon>
        <taxon>Fungi incertae sedis</taxon>
        <taxon>Chytridiomycota</taxon>
        <taxon>Chytridiomycota incertae sedis</taxon>
        <taxon>Chytridiomycetes</taxon>
        <taxon>Chytridiomycetes incertae sedis</taxon>
        <taxon>Blyttiomyces</taxon>
    </lineage>
</organism>
<dbReference type="Proteomes" id="UP000269721">
    <property type="component" value="Unassembled WGS sequence"/>
</dbReference>
<proteinExistence type="predicted"/>
<dbReference type="AlphaFoldDB" id="A0A4P9WRE1"/>
<dbReference type="EMBL" id="KZ993899">
    <property type="protein sequence ID" value="RKO94428.1"/>
    <property type="molecule type" value="Genomic_DNA"/>
</dbReference>
<name>A0A4P9WRE1_9FUNG</name>
<accession>A0A4P9WRE1</accession>
<protein>
    <submittedName>
        <fullName evidence="1">Uncharacterized protein</fullName>
    </submittedName>
</protein>
<gene>
    <name evidence="1" type="ORF">BDK51DRAFT_34825</name>
</gene>